<evidence type="ECO:0000256" key="8">
    <source>
        <dbReference type="SAM" id="Phobius"/>
    </source>
</evidence>
<dbReference type="CDD" id="cd16913">
    <property type="entry name" value="YkuD_like"/>
    <property type="match status" value="1"/>
</dbReference>
<dbReference type="RefSeq" id="WP_210580168.1">
    <property type="nucleotide sequence ID" value="NZ_LK995500.1"/>
</dbReference>
<dbReference type="InterPro" id="IPR005490">
    <property type="entry name" value="LD_TPept_cat_dom"/>
</dbReference>
<keyword evidence="8" id="KW-0812">Transmembrane</keyword>
<dbReference type="EMBL" id="LK995500">
    <property type="protein sequence ID" value="CED91348.1"/>
    <property type="molecule type" value="Genomic_DNA"/>
</dbReference>
<keyword evidence="4 6" id="KW-0573">Peptidoglycan synthesis</keyword>
<dbReference type="AlphaFoldDB" id="A0A1L7RPB0"/>
<accession>A0A1L7RPB0</accession>
<feature type="region of interest" description="Disordered" evidence="7">
    <location>
        <begin position="89"/>
        <end position="147"/>
    </location>
</feature>
<dbReference type="GO" id="GO:0005576">
    <property type="term" value="C:extracellular region"/>
    <property type="evidence" value="ECO:0007669"/>
    <property type="project" value="TreeGrafter"/>
</dbReference>
<dbReference type="GO" id="GO:0016740">
    <property type="term" value="F:transferase activity"/>
    <property type="evidence" value="ECO:0007669"/>
    <property type="project" value="UniProtKB-KW"/>
</dbReference>
<comment type="pathway">
    <text evidence="1 6">Cell wall biogenesis; peptidoglycan biosynthesis.</text>
</comment>
<keyword evidence="8" id="KW-1133">Transmembrane helix</keyword>
<evidence type="ECO:0000259" key="9">
    <source>
        <dbReference type="PROSITE" id="PS52029"/>
    </source>
</evidence>
<feature type="compositionally biased region" description="Low complexity" evidence="7">
    <location>
        <begin position="55"/>
        <end position="69"/>
    </location>
</feature>
<organism evidence="10">
    <name type="scientific">Actinomyces succiniciruminis</name>
    <dbReference type="NCBI Taxonomy" id="1522002"/>
    <lineage>
        <taxon>Bacteria</taxon>
        <taxon>Bacillati</taxon>
        <taxon>Actinomycetota</taxon>
        <taxon>Actinomycetes</taxon>
        <taxon>Actinomycetales</taxon>
        <taxon>Actinomycetaceae</taxon>
        <taxon>Actinomyces</taxon>
    </lineage>
</organism>
<reference evidence="10" key="1">
    <citation type="submission" date="2014-07" db="EMBL/GenBank/DDBJ databases">
        <authorList>
            <person name="Zhang J.E."/>
            <person name="Yang H."/>
            <person name="Guo J."/>
            <person name="Deng Z."/>
            <person name="Luo H."/>
            <person name="Luo M."/>
            <person name="Zhao B."/>
        </authorList>
    </citation>
    <scope>NUCLEOTIDE SEQUENCE</scope>
    <source>
        <strain evidence="10">AM4</strain>
    </source>
</reference>
<name>A0A1L7RPB0_9ACTO</name>
<dbReference type="Pfam" id="PF03734">
    <property type="entry name" value="YkuD"/>
    <property type="match status" value="1"/>
</dbReference>
<dbReference type="GO" id="GO:0008360">
    <property type="term" value="P:regulation of cell shape"/>
    <property type="evidence" value="ECO:0007669"/>
    <property type="project" value="UniProtKB-UniRule"/>
</dbReference>
<evidence type="ECO:0000256" key="1">
    <source>
        <dbReference type="ARBA" id="ARBA00004752"/>
    </source>
</evidence>
<keyword evidence="5 6" id="KW-0961">Cell wall biogenesis/degradation</keyword>
<evidence type="ECO:0000256" key="4">
    <source>
        <dbReference type="ARBA" id="ARBA00022984"/>
    </source>
</evidence>
<evidence type="ECO:0000256" key="7">
    <source>
        <dbReference type="SAM" id="MobiDB-lite"/>
    </source>
</evidence>
<evidence type="ECO:0000256" key="5">
    <source>
        <dbReference type="ARBA" id="ARBA00023316"/>
    </source>
</evidence>
<dbReference type="PANTHER" id="PTHR30582">
    <property type="entry name" value="L,D-TRANSPEPTIDASE"/>
    <property type="match status" value="1"/>
</dbReference>
<dbReference type="GO" id="GO:0071972">
    <property type="term" value="F:peptidoglycan L,D-transpeptidase activity"/>
    <property type="evidence" value="ECO:0007669"/>
    <property type="project" value="TreeGrafter"/>
</dbReference>
<evidence type="ECO:0000256" key="2">
    <source>
        <dbReference type="ARBA" id="ARBA00022679"/>
    </source>
</evidence>
<feature type="compositionally biased region" description="Low complexity" evidence="7">
    <location>
        <begin position="96"/>
        <end position="113"/>
    </location>
</feature>
<dbReference type="InterPro" id="IPR038063">
    <property type="entry name" value="Transpep_catalytic_dom"/>
</dbReference>
<gene>
    <name evidence="10" type="ORF">AAM4_1516</name>
</gene>
<dbReference type="Gene3D" id="2.40.440.10">
    <property type="entry name" value="L,D-transpeptidase catalytic domain-like"/>
    <property type="match status" value="1"/>
</dbReference>
<evidence type="ECO:0000256" key="3">
    <source>
        <dbReference type="ARBA" id="ARBA00022960"/>
    </source>
</evidence>
<protein>
    <submittedName>
        <fullName evidence="10">ErfK/YbiS/YcfS/YnhG protein</fullName>
        <ecNumber evidence="10">2.-.-.-</ecNumber>
    </submittedName>
</protein>
<feature type="active site" description="Proton donor/acceptor" evidence="6">
    <location>
        <position position="577"/>
    </location>
</feature>
<keyword evidence="3 6" id="KW-0133">Cell shape</keyword>
<evidence type="ECO:0000256" key="6">
    <source>
        <dbReference type="PROSITE-ProRule" id="PRU01373"/>
    </source>
</evidence>
<dbReference type="SUPFAM" id="SSF141523">
    <property type="entry name" value="L,D-transpeptidase catalytic domain-like"/>
    <property type="match status" value="1"/>
</dbReference>
<feature type="region of interest" description="Disordered" evidence="7">
    <location>
        <begin position="1"/>
        <end position="41"/>
    </location>
</feature>
<feature type="transmembrane region" description="Helical" evidence="8">
    <location>
        <begin position="152"/>
        <end position="172"/>
    </location>
</feature>
<dbReference type="PANTHER" id="PTHR30582:SF2">
    <property type="entry name" value="L,D-TRANSPEPTIDASE YCIB-RELATED"/>
    <property type="match status" value="1"/>
</dbReference>
<dbReference type="GO" id="GO:0071555">
    <property type="term" value="P:cell wall organization"/>
    <property type="evidence" value="ECO:0007669"/>
    <property type="project" value="UniProtKB-UniRule"/>
</dbReference>
<feature type="active site" description="Nucleophile" evidence="6">
    <location>
        <position position="593"/>
    </location>
</feature>
<dbReference type="EC" id="2.-.-.-" evidence="10"/>
<keyword evidence="8" id="KW-0472">Membrane</keyword>
<dbReference type="PROSITE" id="PS52029">
    <property type="entry name" value="LD_TPASE"/>
    <property type="match status" value="1"/>
</dbReference>
<dbReference type="GO" id="GO:0018104">
    <property type="term" value="P:peptidoglycan-protein cross-linking"/>
    <property type="evidence" value="ECO:0007669"/>
    <property type="project" value="TreeGrafter"/>
</dbReference>
<sequence>MHSDKLPTGPAPEEIDESSALSDRPADTDAAPDTVLKSPYGETPAVARASILAAASAAPTAHTPADAEANAQTQQTAPVEPVVDTAAPVSPSAITPAEPDAAPDAAEASEVAPTETASTPEDGQASPAPAESAPLPPDASESEKRPHRRRRWALASLAAVLLLVGVGGYAYAAHYADVAVPGTTVAGTDVAGMTRNEIVDAINARVQAATVSVTGDVEATASLTDLGTTVDAEATADAVMSRGADVVDRFKALLGGSDIEVVTTSDDAVLEEYASGLVPEDQAKAQNASVVLNTDIAAFEVSASSEGVSVDSADLAAAAAQAASSLSPTSVELTYVNTLPAVSDADAQAVADTANQWISQDVTITNADGTASYTADAATKASWVEVTENLDAAPTLSIDSDQVAEWVSTQAAAANVEPVVGQRNVNSSGQVVATSVEAVAGQTVNNAETITTAITDSLSSGEAYAGAFEMTTGEEQWEEREIADGAENLVYQAAEGEKWIDINLSAKTVTSYEGATVVRGPVTIVDGAAATPTVTGTYHVYLQYETQTMRGQNADGTDYETENVPWISYFYAGYALHGAPWWSSWGFSASHGCLNMPVAEAKWIYDWAEIGTTVVSHY</sequence>
<proteinExistence type="predicted"/>
<dbReference type="UniPathway" id="UPA00219"/>
<keyword evidence="2 10" id="KW-0808">Transferase</keyword>
<dbReference type="InterPro" id="IPR050979">
    <property type="entry name" value="LD-transpeptidase"/>
</dbReference>
<evidence type="ECO:0000313" key="10">
    <source>
        <dbReference type="EMBL" id="CED91348.1"/>
    </source>
</evidence>
<feature type="domain" description="L,D-TPase catalytic" evidence="9">
    <location>
        <begin position="498"/>
        <end position="617"/>
    </location>
</feature>
<feature type="region of interest" description="Disordered" evidence="7">
    <location>
        <begin position="55"/>
        <end position="77"/>
    </location>
</feature>